<proteinExistence type="predicted"/>
<dbReference type="EMBL" id="AMQM01006850">
    <property type="status" value="NOT_ANNOTATED_CDS"/>
    <property type="molecule type" value="Genomic_DNA"/>
</dbReference>
<dbReference type="EnsemblMetazoa" id="HelroT179460">
    <property type="protein sequence ID" value="HelroP179460"/>
    <property type="gene ID" value="HelroG179460"/>
</dbReference>
<dbReference type="EMBL" id="KB097528">
    <property type="protein sequence ID" value="ESN95391.1"/>
    <property type="molecule type" value="Genomic_DNA"/>
</dbReference>
<gene>
    <name evidence="2" type="primary">20207310</name>
    <name evidence="1" type="ORF">HELRODRAFT_179460</name>
</gene>
<dbReference type="CTD" id="20207310"/>
<dbReference type="InParanoid" id="T1FER1"/>
<dbReference type="Proteomes" id="UP000015101">
    <property type="component" value="Unassembled WGS sequence"/>
</dbReference>
<accession>T1FER1</accession>
<dbReference type="PANTHER" id="PTHR37445:SF3">
    <property type="entry name" value="ZINC FINGER PHD-TYPE DOMAIN-CONTAINING PROTEIN"/>
    <property type="match status" value="1"/>
</dbReference>
<dbReference type="GeneID" id="20207310"/>
<name>T1FER1_HELRO</name>
<dbReference type="OrthoDB" id="6048664at2759"/>
<dbReference type="PANTHER" id="PTHR37445">
    <property type="entry name" value="PROTEIN CBG24663"/>
    <property type="match status" value="1"/>
</dbReference>
<sequence>MSSRYSCTKCAKVVPSKELLICACCKSCAHNKCEINDDILEILKNSKGLKWFCHRCFDLSLDIGSLAKSVDNTKNQIVTQLDVLNEIYMKIKLDIDNIKVNIERNESRLDQLDRFDTTVRDGLETCKNELKETYAGIVSKGGGANIDAIRSEVKSFQKALDEANEIKERESNLLMFRLSESDDDRGNVLKILKHLSEDVSDKNVIKVFRLGKRQESVVRPVLIKLDNVFLRDSIMRNVKKFKSLQGFSHVGLSHDLTMDQRQEYKTYVDRAKAMEKEEINRNFLFRVRGQVGRWKIVKLPRKQM</sequence>
<dbReference type="InterPro" id="IPR011011">
    <property type="entry name" value="Znf_FYVE_PHD"/>
</dbReference>
<dbReference type="AlphaFoldDB" id="T1FER1"/>
<keyword evidence="3" id="KW-1185">Reference proteome</keyword>
<evidence type="ECO:0008006" key="4">
    <source>
        <dbReference type="Google" id="ProtNLM"/>
    </source>
</evidence>
<organism evidence="2 3">
    <name type="scientific">Helobdella robusta</name>
    <name type="common">Californian leech</name>
    <dbReference type="NCBI Taxonomy" id="6412"/>
    <lineage>
        <taxon>Eukaryota</taxon>
        <taxon>Metazoa</taxon>
        <taxon>Spiralia</taxon>
        <taxon>Lophotrochozoa</taxon>
        <taxon>Annelida</taxon>
        <taxon>Clitellata</taxon>
        <taxon>Hirudinea</taxon>
        <taxon>Rhynchobdellida</taxon>
        <taxon>Glossiphoniidae</taxon>
        <taxon>Helobdella</taxon>
    </lineage>
</organism>
<dbReference type="HOGENOM" id="CLU_000680_29_0_1"/>
<evidence type="ECO:0000313" key="2">
    <source>
        <dbReference type="EnsemblMetazoa" id="HelroP179460"/>
    </source>
</evidence>
<protein>
    <recommendedName>
        <fullName evidence="4">Zinc finger PHD-type domain-containing protein</fullName>
    </recommendedName>
</protein>
<reference evidence="1 3" key="2">
    <citation type="journal article" date="2013" name="Nature">
        <title>Insights into bilaterian evolution from three spiralian genomes.</title>
        <authorList>
            <person name="Simakov O."/>
            <person name="Marletaz F."/>
            <person name="Cho S.J."/>
            <person name="Edsinger-Gonzales E."/>
            <person name="Havlak P."/>
            <person name="Hellsten U."/>
            <person name="Kuo D.H."/>
            <person name="Larsson T."/>
            <person name="Lv J."/>
            <person name="Arendt D."/>
            <person name="Savage R."/>
            <person name="Osoegawa K."/>
            <person name="de Jong P."/>
            <person name="Grimwood J."/>
            <person name="Chapman J.A."/>
            <person name="Shapiro H."/>
            <person name="Aerts A."/>
            <person name="Otillar R.P."/>
            <person name="Terry A.Y."/>
            <person name="Boore J.L."/>
            <person name="Grigoriev I.V."/>
            <person name="Lindberg D.R."/>
            <person name="Seaver E.C."/>
            <person name="Weisblat D.A."/>
            <person name="Putnam N.H."/>
            <person name="Rokhsar D.S."/>
        </authorList>
    </citation>
    <scope>NUCLEOTIDE SEQUENCE</scope>
</reference>
<dbReference type="RefSeq" id="XP_009026546.1">
    <property type="nucleotide sequence ID" value="XM_009028298.1"/>
</dbReference>
<evidence type="ECO:0000313" key="1">
    <source>
        <dbReference type="EMBL" id="ESN95391.1"/>
    </source>
</evidence>
<evidence type="ECO:0000313" key="3">
    <source>
        <dbReference type="Proteomes" id="UP000015101"/>
    </source>
</evidence>
<reference evidence="3" key="1">
    <citation type="submission" date="2012-12" db="EMBL/GenBank/DDBJ databases">
        <authorList>
            <person name="Hellsten U."/>
            <person name="Grimwood J."/>
            <person name="Chapman J.A."/>
            <person name="Shapiro H."/>
            <person name="Aerts A."/>
            <person name="Otillar R.P."/>
            <person name="Terry A.Y."/>
            <person name="Boore J.L."/>
            <person name="Simakov O."/>
            <person name="Marletaz F."/>
            <person name="Cho S.-J."/>
            <person name="Edsinger-Gonzales E."/>
            <person name="Havlak P."/>
            <person name="Kuo D.-H."/>
            <person name="Larsson T."/>
            <person name="Lv J."/>
            <person name="Arendt D."/>
            <person name="Savage R."/>
            <person name="Osoegawa K."/>
            <person name="de Jong P."/>
            <person name="Lindberg D.R."/>
            <person name="Seaver E.C."/>
            <person name="Weisblat D.A."/>
            <person name="Putnam N.H."/>
            <person name="Grigoriev I.V."/>
            <person name="Rokhsar D.S."/>
        </authorList>
    </citation>
    <scope>NUCLEOTIDE SEQUENCE</scope>
</reference>
<dbReference type="OMA" id="GEIHCAN"/>
<dbReference type="SUPFAM" id="SSF57903">
    <property type="entry name" value="FYVE/PHD zinc finger"/>
    <property type="match status" value="1"/>
</dbReference>
<dbReference type="KEGG" id="hro:HELRODRAFT_179460"/>
<reference evidence="2" key="3">
    <citation type="submission" date="2015-06" db="UniProtKB">
        <authorList>
            <consortium name="EnsemblMetazoa"/>
        </authorList>
    </citation>
    <scope>IDENTIFICATION</scope>
</reference>